<dbReference type="EnsemblMetazoa" id="SSS_768s_mrna">
    <property type="protein sequence ID" value="KAF7495804.1"/>
    <property type="gene ID" value="SSS_768"/>
</dbReference>
<evidence type="ECO:0000313" key="5">
    <source>
        <dbReference type="EMBL" id="KAF7495804.1"/>
    </source>
</evidence>
<dbReference type="PANTHER" id="PTHR12394">
    <property type="entry name" value="ZYGIN"/>
    <property type="match status" value="1"/>
</dbReference>
<keyword evidence="7" id="KW-1185">Reference proteome</keyword>
<reference evidence="7" key="1">
    <citation type="journal article" date="2020" name="PLoS Negl. Trop. Dis.">
        <title>High-quality nuclear genome for Sarcoptes scabiei-A critical resource for a neglected parasite.</title>
        <authorList>
            <person name="Korhonen P.K."/>
            <person name="Gasser R.B."/>
            <person name="Ma G."/>
            <person name="Wang T."/>
            <person name="Stroehlein A.J."/>
            <person name="Young N.D."/>
            <person name="Ang C.S."/>
            <person name="Fernando D.D."/>
            <person name="Lu H.C."/>
            <person name="Taylor S."/>
            <person name="Reynolds S.L."/>
            <person name="Mofiz E."/>
            <person name="Najaraj S.H."/>
            <person name="Gowda H."/>
            <person name="Madugundu A."/>
            <person name="Renuse S."/>
            <person name="Holt D."/>
            <person name="Pandey A."/>
            <person name="Papenfuss A.T."/>
            <person name="Fischer K."/>
        </authorList>
    </citation>
    <scope>NUCLEOTIDE SEQUENCE [LARGE SCALE GENOMIC DNA]</scope>
</reference>
<dbReference type="PANTHER" id="PTHR12394:SF12">
    <property type="entry name" value="LD08195P"/>
    <property type="match status" value="1"/>
</dbReference>
<reference evidence="5" key="2">
    <citation type="submission" date="2020-01" db="EMBL/GenBank/DDBJ databases">
        <authorList>
            <person name="Korhonen P.K.K."/>
            <person name="Guangxu M.G."/>
            <person name="Wang T.W."/>
            <person name="Stroehlein A.J.S."/>
            <person name="Young N.D."/>
            <person name="Ang C.-S.A."/>
            <person name="Fernando D.W.F."/>
            <person name="Lu H.L."/>
            <person name="Taylor S.T."/>
            <person name="Ehtesham M.E.M."/>
            <person name="Najaraj S.H.N."/>
            <person name="Harsha G.H.G."/>
            <person name="Madugundu A.M."/>
            <person name="Renuse S.R."/>
            <person name="Holt D.H."/>
            <person name="Pandey A.P."/>
            <person name="Papenfuss A.P."/>
            <person name="Gasser R.B.G."/>
            <person name="Fischer K.F."/>
        </authorList>
    </citation>
    <scope>NUCLEOTIDE SEQUENCE</scope>
    <source>
        <strain evidence="5">SSS_KF_BRIS2020</strain>
    </source>
</reference>
<dbReference type="Proteomes" id="UP000070412">
    <property type="component" value="Unassembled WGS sequence"/>
</dbReference>
<keyword evidence="2" id="KW-0597">Phosphoprotein</keyword>
<name>A0A834REH7_SARSC</name>
<evidence type="ECO:0000256" key="4">
    <source>
        <dbReference type="SAM" id="Coils"/>
    </source>
</evidence>
<evidence type="ECO:0000313" key="7">
    <source>
        <dbReference type="Proteomes" id="UP000070412"/>
    </source>
</evidence>
<dbReference type="InterPro" id="IPR011680">
    <property type="entry name" value="FEZ"/>
</dbReference>
<protein>
    <submittedName>
        <fullName evidence="5">Fasciculation and elongation protein zeta-1</fullName>
    </submittedName>
</protein>
<reference evidence="6" key="3">
    <citation type="submission" date="2022-06" db="UniProtKB">
        <authorList>
            <consortium name="EnsemblMetazoa"/>
        </authorList>
    </citation>
    <scope>IDENTIFICATION</scope>
</reference>
<dbReference type="OrthoDB" id="7959977at2759"/>
<dbReference type="Pfam" id="PF07763">
    <property type="entry name" value="FEZ"/>
    <property type="match status" value="1"/>
</dbReference>
<evidence type="ECO:0000256" key="2">
    <source>
        <dbReference type="ARBA" id="ARBA00022553"/>
    </source>
</evidence>
<evidence type="ECO:0000256" key="3">
    <source>
        <dbReference type="ARBA" id="ARBA00023054"/>
    </source>
</evidence>
<accession>A0A834REH7</accession>
<feature type="coiled-coil region" evidence="4">
    <location>
        <begin position="328"/>
        <end position="355"/>
    </location>
</feature>
<evidence type="ECO:0000256" key="1">
    <source>
        <dbReference type="ARBA" id="ARBA00006788"/>
    </source>
</evidence>
<comment type="similarity">
    <text evidence="1">Belongs to the zygin family.</text>
</comment>
<organism evidence="5">
    <name type="scientific">Sarcoptes scabiei</name>
    <name type="common">Itch mite</name>
    <name type="synonym">Acarus scabiei</name>
    <dbReference type="NCBI Taxonomy" id="52283"/>
    <lineage>
        <taxon>Eukaryota</taxon>
        <taxon>Metazoa</taxon>
        <taxon>Ecdysozoa</taxon>
        <taxon>Arthropoda</taxon>
        <taxon>Chelicerata</taxon>
        <taxon>Arachnida</taxon>
        <taxon>Acari</taxon>
        <taxon>Acariformes</taxon>
        <taxon>Sarcoptiformes</taxon>
        <taxon>Astigmata</taxon>
        <taxon>Psoroptidia</taxon>
        <taxon>Sarcoptoidea</taxon>
        <taxon>Sarcoptidae</taxon>
        <taxon>Sarcoptinae</taxon>
        <taxon>Sarcoptes</taxon>
    </lineage>
</organism>
<sequence length="535" mass="61371">MNDFTKDVPLASIEEYDDDDADDETIVDDGELYSKLKIDLGSKFRNDIPCLNRESILKNHQDDSNRVNQEFDYESDDVGFFSSLSISKQSSLDFNDFGSNSKQGDSLASRSKSSCTKYIQYEEDREIDDEEDLLVHLPGDCNLNDSVDHNGIETISISDSLEDLVNSFDEKVKNCLKNLDENISELAPVRRRSADDVIKNRPAWYTLTGNYGDLLPIDWENYLQDVPKISKNFNPNSQQDDFDNEDDGVEHRNFESNSLSQTLIKTADEVLQEIDEMICSSVDQDSEFHSSQFSSSSQSESDSFDNVPLILRSTFYRFSLDKLKTLTSDQLQDLIEDLESKISKHSQELVRNLSERDELEFEKEIQITFLSMLIKLKKRRKECLKKMSNSKKTSKMPRYLTTVIPYCDRTKFNDIKVLQYLIRILKAILEDSPAVPTMLTDYILKFICPSDSRTILESAKKTSKSFNSFWFNKPNPTNTKITESFHHKNLEFISSDNIETGSENEVSDLLNNNLKDQSIIADQNSSESNGLRIKV</sequence>
<dbReference type="EMBL" id="WVUK01000044">
    <property type="protein sequence ID" value="KAF7495804.1"/>
    <property type="molecule type" value="Genomic_DNA"/>
</dbReference>
<dbReference type="GO" id="GO:0005737">
    <property type="term" value="C:cytoplasm"/>
    <property type="evidence" value="ECO:0007669"/>
    <property type="project" value="TreeGrafter"/>
</dbReference>
<keyword evidence="3 4" id="KW-0175">Coiled coil</keyword>
<evidence type="ECO:0000313" key="6">
    <source>
        <dbReference type="EnsemblMetazoa" id="KAF7495804.1"/>
    </source>
</evidence>
<dbReference type="GO" id="GO:0030424">
    <property type="term" value="C:axon"/>
    <property type="evidence" value="ECO:0007669"/>
    <property type="project" value="TreeGrafter"/>
</dbReference>
<proteinExistence type="inferred from homology"/>
<gene>
    <name evidence="5" type="primary">SSS_768g</name>
    <name evidence="5" type="ORF">SSS_768</name>
</gene>
<dbReference type="AlphaFoldDB" id="A0A834REH7"/>